<dbReference type="AlphaFoldDB" id="A0A975GQ99"/>
<keyword evidence="3" id="KW-1185">Reference proteome</keyword>
<evidence type="ECO:0000313" key="3">
    <source>
        <dbReference type="Proteomes" id="UP000663722"/>
    </source>
</evidence>
<gene>
    <name evidence="2" type="ORF">dnm_047700</name>
</gene>
<dbReference type="EMBL" id="CP061800">
    <property type="protein sequence ID" value="QTA88723.1"/>
    <property type="molecule type" value="Genomic_DNA"/>
</dbReference>
<evidence type="ECO:0000313" key="2">
    <source>
        <dbReference type="EMBL" id="QTA88723.1"/>
    </source>
</evidence>
<keyword evidence="1" id="KW-1133">Transmembrane helix</keyword>
<name>A0A975GQ99_9BACT</name>
<sequence length="51" mass="6211">MPPDKCLNFRFSLFEIFSQLNSDFFIETKIIIIYYFFLSRKNDAMHKKSIL</sequence>
<evidence type="ECO:0000256" key="1">
    <source>
        <dbReference type="SAM" id="Phobius"/>
    </source>
</evidence>
<dbReference type="KEGG" id="dmm:dnm_047700"/>
<feature type="transmembrane region" description="Helical" evidence="1">
    <location>
        <begin position="20"/>
        <end position="38"/>
    </location>
</feature>
<keyword evidence="1" id="KW-0472">Membrane</keyword>
<dbReference type="Proteomes" id="UP000663722">
    <property type="component" value="Chromosome"/>
</dbReference>
<accession>A0A975GQ99</accession>
<organism evidence="2 3">
    <name type="scientific">Desulfonema magnum</name>
    <dbReference type="NCBI Taxonomy" id="45655"/>
    <lineage>
        <taxon>Bacteria</taxon>
        <taxon>Pseudomonadati</taxon>
        <taxon>Thermodesulfobacteriota</taxon>
        <taxon>Desulfobacteria</taxon>
        <taxon>Desulfobacterales</taxon>
        <taxon>Desulfococcaceae</taxon>
        <taxon>Desulfonema</taxon>
    </lineage>
</organism>
<keyword evidence="1" id="KW-0812">Transmembrane</keyword>
<proteinExistence type="predicted"/>
<protein>
    <submittedName>
        <fullName evidence="2">Uncharacterized protein</fullName>
    </submittedName>
</protein>
<reference evidence="2" key="1">
    <citation type="journal article" date="2021" name="Microb. Physiol.">
        <title>Proteogenomic Insights into the Physiology of Marine, Sulfate-Reducing, Filamentous Desulfonema limicola and Desulfonema magnum.</title>
        <authorList>
            <person name="Schnaars V."/>
            <person name="Wohlbrand L."/>
            <person name="Scheve S."/>
            <person name="Hinrichs C."/>
            <person name="Reinhardt R."/>
            <person name="Rabus R."/>
        </authorList>
    </citation>
    <scope>NUCLEOTIDE SEQUENCE</scope>
    <source>
        <strain evidence="2">4be13</strain>
    </source>
</reference>